<keyword evidence="2" id="KW-0472">Membrane</keyword>
<dbReference type="GO" id="GO:0016491">
    <property type="term" value="F:oxidoreductase activity"/>
    <property type="evidence" value="ECO:0007669"/>
    <property type="project" value="UniProtKB-KW"/>
</dbReference>
<dbReference type="InterPro" id="IPR036188">
    <property type="entry name" value="FAD/NAD-bd_sf"/>
</dbReference>
<comment type="caution">
    <text evidence="4">The sequence shown here is derived from an EMBL/GenBank/DDBJ whole genome shotgun (WGS) entry which is preliminary data.</text>
</comment>
<dbReference type="RefSeq" id="WP_106358317.1">
    <property type="nucleotide sequence ID" value="NZ_PVTP01000008.1"/>
</dbReference>
<dbReference type="PANTHER" id="PTHR43747:SF5">
    <property type="entry name" value="FAD-BINDING DOMAIN-CONTAINING PROTEIN"/>
    <property type="match status" value="1"/>
</dbReference>
<dbReference type="SUPFAM" id="SSF51905">
    <property type="entry name" value="FAD/NAD(P)-binding domain"/>
    <property type="match status" value="1"/>
</dbReference>
<keyword evidence="1" id="KW-0560">Oxidoreductase</keyword>
<dbReference type="AlphaFoldDB" id="A0A2T0VXB6"/>
<keyword evidence="5" id="KW-1185">Reference proteome</keyword>
<dbReference type="EMBL" id="PVTP01000008">
    <property type="protein sequence ID" value="PRY76674.1"/>
    <property type="molecule type" value="Genomic_DNA"/>
</dbReference>
<accession>A0A2T0VXB6</accession>
<organism evidence="4 5">
    <name type="scientific">Yoonia maritima</name>
    <dbReference type="NCBI Taxonomy" id="1435347"/>
    <lineage>
        <taxon>Bacteria</taxon>
        <taxon>Pseudomonadati</taxon>
        <taxon>Pseudomonadota</taxon>
        <taxon>Alphaproteobacteria</taxon>
        <taxon>Rhodobacterales</taxon>
        <taxon>Paracoccaceae</taxon>
        <taxon>Yoonia</taxon>
    </lineage>
</organism>
<evidence type="ECO:0000256" key="2">
    <source>
        <dbReference type="SAM" id="Phobius"/>
    </source>
</evidence>
<protein>
    <submittedName>
        <fullName evidence="4">2-polyprenyl-6-methoxyphenol hydroxylase-like FAD-dependent oxidoreductase</fullName>
    </submittedName>
</protein>
<reference evidence="4 5" key="1">
    <citation type="submission" date="2018-03" db="EMBL/GenBank/DDBJ databases">
        <title>Genomic Encyclopedia of Archaeal and Bacterial Type Strains, Phase II (KMG-II): from individual species to whole genera.</title>
        <authorList>
            <person name="Goeker M."/>
        </authorList>
    </citation>
    <scope>NUCLEOTIDE SEQUENCE [LARGE SCALE GENOMIC DNA]</scope>
    <source>
        <strain evidence="4 5">DSM 101533</strain>
    </source>
</reference>
<evidence type="ECO:0000259" key="3">
    <source>
        <dbReference type="Pfam" id="PF01494"/>
    </source>
</evidence>
<dbReference type="OrthoDB" id="9790035at2"/>
<feature type="transmembrane region" description="Helical" evidence="2">
    <location>
        <begin position="12"/>
        <end position="33"/>
    </location>
</feature>
<dbReference type="GO" id="GO:0071949">
    <property type="term" value="F:FAD binding"/>
    <property type="evidence" value="ECO:0007669"/>
    <property type="project" value="InterPro"/>
</dbReference>
<dbReference type="InterPro" id="IPR050816">
    <property type="entry name" value="Flavin-dep_Halogenase_NPB"/>
</dbReference>
<evidence type="ECO:0000313" key="5">
    <source>
        <dbReference type="Proteomes" id="UP000238007"/>
    </source>
</evidence>
<name>A0A2T0VXB6_9RHOB</name>
<evidence type="ECO:0000256" key="1">
    <source>
        <dbReference type="ARBA" id="ARBA00023002"/>
    </source>
</evidence>
<evidence type="ECO:0000313" key="4">
    <source>
        <dbReference type="EMBL" id="PRY76674.1"/>
    </source>
</evidence>
<keyword evidence="2" id="KW-1133">Transmembrane helix</keyword>
<gene>
    <name evidence="4" type="ORF">CLV80_108138</name>
</gene>
<dbReference type="Pfam" id="PF01494">
    <property type="entry name" value="FAD_binding_3"/>
    <property type="match status" value="1"/>
</dbReference>
<dbReference type="PANTHER" id="PTHR43747">
    <property type="entry name" value="FAD-BINDING PROTEIN"/>
    <property type="match status" value="1"/>
</dbReference>
<feature type="domain" description="FAD-binding" evidence="3">
    <location>
        <begin position="12"/>
        <end position="371"/>
    </location>
</feature>
<sequence>MTTSAENRDQQNVVVIGAGIAGLMAAAAVAPHVDHVTLVEQDDLHHAPLVPRRRVPQGAHVHALLDSGRGVLDRLLPGFIEDAVAAGSLSLAVRSRWRSFDGHRWALPHDTGPVILSQSRVHLEFLIRQRVIALTNVQIKCAKVYGLVEGQGVRLTGVQIATDSNALSQLPASWVIDASGRAGQTTKWLHDLGYDSLSETVASPDVRYASMILDRADTDNAPCAWLQLAQAPTTRGLVLAPIEGGRWIATITDRFGAAVPKTAEAFLQALMGDFDPKYRQICEDIAPIGDVSRFHIGTVRLRDFESARLPSGFLPIGDAVATFNPLHAQGMSVAALQAEALGDVFADNSRRDGQILQDTYLSQALAISRNAWQIGRAVDMSYPNFQADADPDARRQALALGAAFAAATVRPDMARQVDRTLHMLDPFSALTEPLATAG</sequence>
<dbReference type="InterPro" id="IPR002938">
    <property type="entry name" value="FAD-bd"/>
</dbReference>
<keyword evidence="2" id="KW-0812">Transmembrane</keyword>
<dbReference type="Gene3D" id="3.50.50.60">
    <property type="entry name" value="FAD/NAD(P)-binding domain"/>
    <property type="match status" value="1"/>
</dbReference>
<dbReference type="Proteomes" id="UP000238007">
    <property type="component" value="Unassembled WGS sequence"/>
</dbReference>
<proteinExistence type="predicted"/>